<name>D8LRY6_ECTSI</name>
<feature type="compositionally biased region" description="Low complexity" evidence="1">
    <location>
        <begin position="285"/>
        <end position="295"/>
    </location>
</feature>
<keyword evidence="4" id="KW-1185">Reference proteome</keyword>
<feature type="transmembrane region" description="Helical" evidence="2">
    <location>
        <begin position="134"/>
        <end position="157"/>
    </location>
</feature>
<evidence type="ECO:0000256" key="2">
    <source>
        <dbReference type="SAM" id="Phobius"/>
    </source>
</evidence>
<gene>
    <name evidence="3" type="ORF">Esi_0007_0013</name>
</gene>
<dbReference type="EMBL" id="FN649731">
    <property type="protein sequence ID" value="CBN73770.1"/>
    <property type="molecule type" value="Genomic_DNA"/>
</dbReference>
<dbReference type="OrthoDB" id="63779at2759"/>
<keyword evidence="2" id="KW-0812">Transmembrane</keyword>
<dbReference type="eggNOG" id="ENOG502QUDV">
    <property type="taxonomic scope" value="Eukaryota"/>
</dbReference>
<organism evidence="3 4">
    <name type="scientific">Ectocarpus siliculosus</name>
    <name type="common">Brown alga</name>
    <name type="synonym">Conferva siliculosa</name>
    <dbReference type="NCBI Taxonomy" id="2880"/>
    <lineage>
        <taxon>Eukaryota</taxon>
        <taxon>Sar</taxon>
        <taxon>Stramenopiles</taxon>
        <taxon>Ochrophyta</taxon>
        <taxon>PX clade</taxon>
        <taxon>Phaeophyceae</taxon>
        <taxon>Ectocarpales</taxon>
        <taxon>Ectocarpaceae</taxon>
        <taxon>Ectocarpus</taxon>
    </lineage>
</organism>
<reference evidence="3 4" key="1">
    <citation type="journal article" date="2010" name="Nature">
        <title>The Ectocarpus genome and the independent evolution of multicellularity in brown algae.</title>
        <authorList>
            <person name="Cock J.M."/>
            <person name="Sterck L."/>
            <person name="Rouze P."/>
            <person name="Scornet D."/>
            <person name="Allen A.E."/>
            <person name="Amoutzias G."/>
            <person name="Anthouard V."/>
            <person name="Artiguenave F."/>
            <person name="Aury J.M."/>
            <person name="Badger J.H."/>
            <person name="Beszteri B."/>
            <person name="Billiau K."/>
            <person name="Bonnet E."/>
            <person name="Bothwell J.H."/>
            <person name="Bowler C."/>
            <person name="Boyen C."/>
            <person name="Brownlee C."/>
            <person name="Carrano C.J."/>
            <person name="Charrier B."/>
            <person name="Cho G.Y."/>
            <person name="Coelho S.M."/>
            <person name="Collen J."/>
            <person name="Corre E."/>
            <person name="Da Silva C."/>
            <person name="Delage L."/>
            <person name="Delaroque N."/>
            <person name="Dittami S.M."/>
            <person name="Doulbeau S."/>
            <person name="Elias M."/>
            <person name="Farnham G."/>
            <person name="Gachon C.M."/>
            <person name="Gschloessl B."/>
            <person name="Heesch S."/>
            <person name="Jabbari K."/>
            <person name="Jubin C."/>
            <person name="Kawai H."/>
            <person name="Kimura K."/>
            <person name="Kloareg B."/>
            <person name="Kupper F.C."/>
            <person name="Lang D."/>
            <person name="Le Bail A."/>
            <person name="Leblanc C."/>
            <person name="Lerouge P."/>
            <person name="Lohr M."/>
            <person name="Lopez P.J."/>
            <person name="Martens C."/>
            <person name="Maumus F."/>
            <person name="Michel G."/>
            <person name="Miranda-Saavedra D."/>
            <person name="Morales J."/>
            <person name="Moreau H."/>
            <person name="Motomura T."/>
            <person name="Nagasato C."/>
            <person name="Napoli C.A."/>
            <person name="Nelson D.R."/>
            <person name="Nyvall-Collen P."/>
            <person name="Peters A.F."/>
            <person name="Pommier C."/>
            <person name="Potin P."/>
            <person name="Poulain J."/>
            <person name="Quesneville H."/>
            <person name="Read B."/>
            <person name="Rensing S.A."/>
            <person name="Ritter A."/>
            <person name="Rousvoal S."/>
            <person name="Samanta M."/>
            <person name="Samson G."/>
            <person name="Schroeder D.C."/>
            <person name="Segurens B."/>
            <person name="Strittmatter M."/>
            <person name="Tonon T."/>
            <person name="Tregear J.W."/>
            <person name="Valentin K."/>
            <person name="von Dassow P."/>
            <person name="Yamagishi T."/>
            <person name="Van de Peer Y."/>
            <person name="Wincker P."/>
        </authorList>
    </citation>
    <scope>NUCLEOTIDE SEQUENCE [LARGE SCALE GENOMIC DNA]</scope>
    <source>
        <strain evidence="4">Ec32 / CCAP1310/4</strain>
    </source>
</reference>
<dbReference type="EMBL" id="FN648926">
    <property type="protein sequence ID" value="CBN73770.1"/>
    <property type="molecule type" value="Genomic_DNA"/>
</dbReference>
<sequence>MVGSETARELRQDVILGLGFLLLAAASLKRLLTSAGQRGSEAVITTFYSLILFTSVVRATWFLIPTEVLQPTYAPSTEYAFKGDWLGTYVSEVMLFVGSLSLFSIFILMAIFWADLLKGIFKESGRPSRPMASFMTVAAALAAAEGVNSCLFFTRVYSSQGMLMFESALLCMLSLVCSVEISRFSHRFRTVLRTLGAVNQISTDGQVTRIVRITVTGNVFFAIRAVCELAVGLTLYMHFKQTHSFNMVFSSWVWDWYVVVKHVSEWMILFVMLWILHDPAEGGSSLGSDEGSQGLAAAEDPEYWEIPPEADGRKGCADDDTGGDATSQLTGNGRDPEAYGTL</sequence>
<keyword evidence="2" id="KW-0472">Membrane</keyword>
<dbReference type="Proteomes" id="UP000002630">
    <property type="component" value="Linkage Group LG06"/>
</dbReference>
<feature type="transmembrane region" description="Helical" evidence="2">
    <location>
        <begin position="93"/>
        <end position="114"/>
    </location>
</feature>
<feature type="transmembrane region" description="Helical" evidence="2">
    <location>
        <begin position="44"/>
        <end position="64"/>
    </location>
</feature>
<feature type="transmembrane region" description="Helical" evidence="2">
    <location>
        <begin position="14"/>
        <end position="32"/>
    </location>
</feature>
<dbReference type="InParanoid" id="D8LRY6"/>
<feature type="region of interest" description="Disordered" evidence="1">
    <location>
        <begin position="285"/>
        <end position="342"/>
    </location>
</feature>
<dbReference type="AlphaFoldDB" id="D8LRY6"/>
<evidence type="ECO:0000313" key="3">
    <source>
        <dbReference type="EMBL" id="CBN73770.1"/>
    </source>
</evidence>
<accession>D8LRY6</accession>
<dbReference type="OMA" id="VFWADML"/>
<evidence type="ECO:0000313" key="4">
    <source>
        <dbReference type="Proteomes" id="UP000002630"/>
    </source>
</evidence>
<keyword evidence="2" id="KW-1133">Transmembrane helix</keyword>
<proteinExistence type="predicted"/>
<evidence type="ECO:0000256" key="1">
    <source>
        <dbReference type="SAM" id="MobiDB-lite"/>
    </source>
</evidence>
<feature type="transmembrane region" description="Helical" evidence="2">
    <location>
        <begin position="219"/>
        <end position="239"/>
    </location>
</feature>
<protein>
    <submittedName>
        <fullName evidence="3">Uncharacterized protein</fullName>
    </submittedName>
</protein>
<feature type="transmembrane region" description="Helical" evidence="2">
    <location>
        <begin position="259"/>
        <end position="276"/>
    </location>
</feature>